<evidence type="ECO:0000256" key="1">
    <source>
        <dbReference type="SAM" id="SignalP"/>
    </source>
</evidence>
<evidence type="ECO:0000313" key="2">
    <source>
        <dbReference type="EMBL" id="KAJ1998882.1"/>
    </source>
</evidence>
<organism evidence="2 3">
    <name type="scientific">Coemansia thaxteri</name>
    <dbReference type="NCBI Taxonomy" id="2663907"/>
    <lineage>
        <taxon>Eukaryota</taxon>
        <taxon>Fungi</taxon>
        <taxon>Fungi incertae sedis</taxon>
        <taxon>Zoopagomycota</taxon>
        <taxon>Kickxellomycotina</taxon>
        <taxon>Kickxellomycetes</taxon>
        <taxon>Kickxellales</taxon>
        <taxon>Kickxellaceae</taxon>
        <taxon>Coemansia</taxon>
    </lineage>
</organism>
<protein>
    <submittedName>
        <fullName evidence="2">Uncharacterized protein</fullName>
    </submittedName>
</protein>
<dbReference type="AlphaFoldDB" id="A0A9W8B907"/>
<gene>
    <name evidence="2" type="ORF">H4R26_005287</name>
</gene>
<sequence length="132" mass="13777">MFGYSVPALALVVIYAAVAAGALPHQAAGHVETRSTSSDVQATLLKRCGCGSCGFFGGCSGFGGCGGLYRRQAGLYGRYGGFFFPFASSVTTDFDRNANRANFNDNTLYVNNVNANVANDNAHAFTKANVVA</sequence>
<reference evidence="2" key="1">
    <citation type="submission" date="2022-07" db="EMBL/GenBank/DDBJ databases">
        <title>Phylogenomic reconstructions and comparative analyses of Kickxellomycotina fungi.</title>
        <authorList>
            <person name="Reynolds N.K."/>
            <person name="Stajich J.E."/>
            <person name="Barry K."/>
            <person name="Grigoriev I.V."/>
            <person name="Crous P."/>
            <person name="Smith M.E."/>
        </authorList>
    </citation>
    <scope>NUCLEOTIDE SEQUENCE</scope>
    <source>
        <strain evidence="2">IMI 214461</strain>
    </source>
</reference>
<keyword evidence="1" id="KW-0732">Signal</keyword>
<proteinExistence type="predicted"/>
<dbReference type="EMBL" id="JANBQF010000837">
    <property type="protein sequence ID" value="KAJ1998882.1"/>
    <property type="molecule type" value="Genomic_DNA"/>
</dbReference>
<comment type="caution">
    <text evidence="2">The sequence shown here is derived from an EMBL/GenBank/DDBJ whole genome shotgun (WGS) entry which is preliminary data.</text>
</comment>
<feature type="chain" id="PRO_5040773296" evidence="1">
    <location>
        <begin position="22"/>
        <end position="132"/>
    </location>
</feature>
<keyword evidence="3" id="KW-1185">Reference proteome</keyword>
<feature type="signal peptide" evidence="1">
    <location>
        <begin position="1"/>
        <end position="21"/>
    </location>
</feature>
<dbReference type="Proteomes" id="UP001150907">
    <property type="component" value="Unassembled WGS sequence"/>
</dbReference>
<name>A0A9W8B907_9FUNG</name>
<accession>A0A9W8B907</accession>
<evidence type="ECO:0000313" key="3">
    <source>
        <dbReference type="Proteomes" id="UP001150907"/>
    </source>
</evidence>